<dbReference type="EMBL" id="AJWJ01000271">
    <property type="protein sequence ID" value="KAF2072529.1"/>
    <property type="molecule type" value="Genomic_DNA"/>
</dbReference>
<comment type="caution">
    <text evidence="2">The sequence shown here is derived from an EMBL/GenBank/DDBJ whole genome shotgun (WGS) entry which is preliminary data.</text>
</comment>
<accession>A0A8J4PU00</accession>
<evidence type="ECO:0008006" key="4">
    <source>
        <dbReference type="Google" id="ProtNLM"/>
    </source>
</evidence>
<dbReference type="Gene3D" id="3.80.10.10">
    <property type="entry name" value="Ribonuclease Inhibitor"/>
    <property type="match status" value="1"/>
</dbReference>
<dbReference type="InterPro" id="IPR008615">
    <property type="entry name" value="FNIP"/>
</dbReference>
<evidence type="ECO:0000256" key="1">
    <source>
        <dbReference type="ARBA" id="ARBA00022737"/>
    </source>
</evidence>
<dbReference type="PANTHER" id="PTHR32134:SF92">
    <property type="entry name" value="FNIP REPEAT-CONTAINING PROTEIN"/>
    <property type="match status" value="1"/>
</dbReference>
<dbReference type="AlphaFoldDB" id="A0A8J4PU00"/>
<dbReference type="Pfam" id="PF05725">
    <property type="entry name" value="FNIP"/>
    <property type="match status" value="1"/>
</dbReference>
<keyword evidence="3" id="KW-1185">Reference proteome</keyword>
<dbReference type="PANTHER" id="PTHR32134">
    <property type="entry name" value="FNIP REPEAT-CONTAINING PROTEIN"/>
    <property type="match status" value="1"/>
</dbReference>
<keyword evidence="1" id="KW-0677">Repeat</keyword>
<evidence type="ECO:0000313" key="3">
    <source>
        <dbReference type="Proteomes" id="UP000695562"/>
    </source>
</evidence>
<protein>
    <recommendedName>
        <fullName evidence="4">FNIP repeat-containing protein</fullName>
    </recommendedName>
</protein>
<proteinExistence type="predicted"/>
<evidence type="ECO:0000313" key="2">
    <source>
        <dbReference type="EMBL" id="KAF2072529.1"/>
    </source>
</evidence>
<dbReference type="Proteomes" id="UP000695562">
    <property type="component" value="Unassembled WGS sequence"/>
</dbReference>
<gene>
    <name evidence="2" type="ORF">CYY_006146</name>
</gene>
<dbReference type="OrthoDB" id="24459at2759"/>
<sequence length="535" mass="59334">MSSSSKEASTTLITNKKSDTMLFYYNNPSQPFRFELIPSHFDNIDLQLVNCSVASDVVLSKVVRVTLKNSKLNNGQPFSSGFIPLGVKSVILDNVQVSVDVLPDSVVELETYNLGQKINIPVSVTSFKAINITPENVGPLPNSVVDVTLSFDPAPGFLPSSVTKFVSTKPINVAALPTSVNDLRVNFGSHQTATIEHPSSTKNLEIWVDNGPFPKIRKSIESLRLVSILGSELTNELPSNLESLHIENLRNSPGKLPSNLKKLRLVFSEEATFDLPTGFLPTQLEELKISSNYKSSKVIPNFYPSTLTKLSLSDLKEDYGAEERILPAGTIPSSVIELELNLYCELVSGSIPSSVKYLKLGKNVKKFNFALLPDSVERLILHDNFYASEIARFPANLTHLSIYIDGSKPATTLPEGLTHLVLQRSVEDQPIPSTVSFLQIDFNPKSQIPDHIRQLRLVISDYYTNFTDLQSNYFPSSLVAVNFQSNKDNSPVFNVPISVTSISKRINPNLSNFGVEFNYIPFFNSFDCFRNDFSL</sequence>
<name>A0A8J4PU00_9MYCE</name>
<organism evidence="2 3">
    <name type="scientific">Polysphondylium violaceum</name>
    <dbReference type="NCBI Taxonomy" id="133409"/>
    <lineage>
        <taxon>Eukaryota</taxon>
        <taxon>Amoebozoa</taxon>
        <taxon>Evosea</taxon>
        <taxon>Eumycetozoa</taxon>
        <taxon>Dictyostelia</taxon>
        <taxon>Dictyosteliales</taxon>
        <taxon>Dictyosteliaceae</taxon>
        <taxon>Polysphondylium</taxon>
    </lineage>
</organism>
<reference evidence="2" key="1">
    <citation type="submission" date="2020-01" db="EMBL/GenBank/DDBJ databases">
        <title>Development of genomics and gene disruption for Polysphondylium violaceum indicates a role for the polyketide synthase stlB in stalk morphogenesis.</title>
        <authorList>
            <person name="Narita B."/>
            <person name="Kawabe Y."/>
            <person name="Kin K."/>
            <person name="Saito T."/>
            <person name="Gibbs R."/>
            <person name="Kuspa A."/>
            <person name="Muzny D."/>
            <person name="Queller D."/>
            <person name="Richards S."/>
            <person name="Strassman J."/>
            <person name="Sucgang R."/>
            <person name="Worley K."/>
            <person name="Schaap P."/>
        </authorList>
    </citation>
    <scope>NUCLEOTIDE SEQUENCE</scope>
    <source>
        <strain evidence="2">QSvi11</strain>
    </source>
</reference>
<dbReference type="InterPro" id="IPR051251">
    <property type="entry name" value="STK_FNIP-Repeat"/>
</dbReference>
<dbReference type="InterPro" id="IPR032675">
    <property type="entry name" value="LRR_dom_sf"/>
</dbReference>
<dbReference type="SUPFAM" id="SSF52058">
    <property type="entry name" value="L domain-like"/>
    <property type="match status" value="1"/>
</dbReference>